<dbReference type="Proteomes" id="UP001318040">
    <property type="component" value="Chromosome 23"/>
</dbReference>
<dbReference type="RefSeq" id="XP_032815559.1">
    <property type="nucleotide sequence ID" value="XM_032959668.1"/>
</dbReference>
<keyword evidence="1" id="KW-1185">Reference proteome</keyword>
<dbReference type="KEGG" id="pmrn:116945278"/>
<dbReference type="RefSeq" id="XP_032815560.1">
    <property type="nucleotide sequence ID" value="XM_032959669.1"/>
</dbReference>
<gene>
    <name evidence="2 3 4 5" type="primary">LOC116945278</name>
</gene>
<evidence type="ECO:0000313" key="5">
    <source>
        <dbReference type="RefSeq" id="XP_032815562.1"/>
    </source>
</evidence>
<protein>
    <submittedName>
        <fullName evidence="2 3">Uncharacterized protein LOC116945278 isoform X1</fullName>
    </submittedName>
</protein>
<reference evidence="2 3" key="1">
    <citation type="submission" date="2025-04" db="UniProtKB">
        <authorList>
            <consortium name="RefSeq"/>
        </authorList>
    </citation>
    <scope>IDENTIFICATION</scope>
    <source>
        <tissue evidence="2 3">Sperm</tissue>
    </source>
</reference>
<dbReference type="RefSeq" id="XP_032815561.1">
    <property type="nucleotide sequence ID" value="XM_032959670.1"/>
</dbReference>
<evidence type="ECO:0000313" key="1">
    <source>
        <dbReference type="Proteomes" id="UP001318040"/>
    </source>
</evidence>
<name>A0AAJ7TCZ7_PETMA</name>
<organism evidence="1 2">
    <name type="scientific">Petromyzon marinus</name>
    <name type="common">Sea lamprey</name>
    <dbReference type="NCBI Taxonomy" id="7757"/>
    <lineage>
        <taxon>Eukaryota</taxon>
        <taxon>Metazoa</taxon>
        <taxon>Chordata</taxon>
        <taxon>Craniata</taxon>
        <taxon>Vertebrata</taxon>
        <taxon>Cyclostomata</taxon>
        <taxon>Hyperoartia</taxon>
        <taxon>Petromyzontiformes</taxon>
        <taxon>Petromyzontidae</taxon>
        <taxon>Petromyzon</taxon>
    </lineage>
</organism>
<proteinExistence type="predicted"/>
<evidence type="ECO:0000313" key="3">
    <source>
        <dbReference type="RefSeq" id="XP_032815560.1"/>
    </source>
</evidence>
<evidence type="ECO:0000313" key="4">
    <source>
        <dbReference type="RefSeq" id="XP_032815561.1"/>
    </source>
</evidence>
<evidence type="ECO:0000313" key="2">
    <source>
        <dbReference type="RefSeq" id="XP_032815559.1"/>
    </source>
</evidence>
<sequence length="220" mass="23257">MVCRRGPARVAVRGRGGDTQGACGGRGATVPVPEPRTTASCGGNACAARSTAADEVWKCTSLELKTDANGLLAYASTGGDDDRRHLDMHLEAQPLSQQLLMVEVVVGPKAHGELNVDGSAAKAAPTRRRGPEFGLRSPLYLGGVASGTGRRHLQVESRPRSSCCVGAFCPIRGFYSEFCCDLCRQRHSVKRWTVAMAPPAVPAPDIHLPPPGLCQMARLA</sequence>
<dbReference type="AlphaFoldDB" id="A0AAJ7TCZ7"/>
<accession>A0AAJ7TCZ7</accession>
<dbReference type="RefSeq" id="XP_032815562.1">
    <property type="nucleotide sequence ID" value="XM_032959671.1"/>
</dbReference>